<dbReference type="InterPro" id="IPR023401">
    <property type="entry name" value="ODC_N"/>
</dbReference>
<dbReference type="GO" id="GO:0019752">
    <property type="term" value="P:carboxylic acid metabolic process"/>
    <property type="evidence" value="ECO:0007669"/>
    <property type="project" value="UniProtKB-ARBA"/>
</dbReference>
<dbReference type="Gene3D" id="3.40.50.720">
    <property type="entry name" value="NAD(P)-binding Rossmann-like Domain"/>
    <property type="match status" value="1"/>
</dbReference>
<evidence type="ECO:0000256" key="1">
    <source>
        <dbReference type="ARBA" id="ARBA00008903"/>
    </source>
</evidence>
<name>A0A382HBJ7_9ZZZZ</name>
<accession>A0A382HBJ7</accession>
<dbReference type="AlphaFoldDB" id="A0A382HBJ7"/>
<dbReference type="FunFam" id="3.40.50.720:FF:000311">
    <property type="entry name" value="Ornithine cyclodeaminase"/>
    <property type="match status" value="1"/>
</dbReference>
<dbReference type="Gene3D" id="3.30.1780.10">
    <property type="entry name" value="ornithine cyclodeaminase, domain 1"/>
    <property type="match status" value="1"/>
</dbReference>
<comment type="similarity">
    <text evidence="1">Belongs to the ornithine cyclodeaminase/mu-crystallin family.</text>
</comment>
<reference evidence="2" key="1">
    <citation type="submission" date="2018-05" db="EMBL/GenBank/DDBJ databases">
        <authorList>
            <person name="Lanie J.A."/>
            <person name="Ng W.-L."/>
            <person name="Kazmierczak K.M."/>
            <person name="Andrzejewski T.M."/>
            <person name="Davidsen T.M."/>
            <person name="Wayne K.J."/>
            <person name="Tettelin H."/>
            <person name="Glass J.I."/>
            <person name="Rusch D."/>
            <person name="Podicherti R."/>
            <person name="Tsui H.-C.T."/>
            <person name="Winkler M.E."/>
        </authorList>
    </citation>
    <scope>NUCLEOTIDE SEQUENCE</scope>
</reference>
<sequence>MKEAIGAMKTAFSQLSSGEAVVPQRLSLDIPDKNATSVVMPAYANGSPYYTVKILSVNYSNPDKGLPLIHGVVQVFDAENGEHVANLDGGSVTAIRTGAASGLATDLLAKESANVCAVFGTGVQASSHIEAVLEVRPIEKIIVFSRSKPSAVKFCSILENQVQCEIGEKESLLEADIVCTTTPASSPLFEAERIKPGCHLNVVGSHQPSSREVPTDLVARSKIIVDKREACEQEAGDLIIPVQEGSWSFEYLHGELGQVVSGDITARESENEITLFKSVGNAIQDHAMAQLVMEKV</sequence>
<organism evidence="2">
    <name type="scientific">marine metagenome</name>
    <dbReference type="NCBI Taxonomy" id="408172"/>
    <lineage>
        <taxon>unclassified sequences</taxon>
        <taxon>metagenomes</taxon>
        <taxon>ecological metagenomes</taxon>
    </lineage>
</organism>
<dbReference type="Pfam" id="PF02423">
    <property type="entry name" value="OCD_Mu_crystall"/>
    <property type="match status" value="1"/>
</dbReference>
<dbReference type="PANTHER" id="PTHR13812:SF19">
    <property type="entry name" value="KETIMINE REDUCTASE MU-CRYSTALLIN"/>
    <property type="match status" value="1"/>
</dbReference>
<dbReference type="GO" id="GO:0005737">
    <property type="term" value="C:cytoplasm"/>
    <property type="evidence" value="ECO:0007669"/>
    <property type="project" value="TreeGrafter"/>
</dbReference>
<dbReference type="InterPro" id="IPR036291">
    <property type="entry name" value="NAD(P)-bd_dom_sf"/>
</dbReference>
<dbReference type="InterPro" id="IPR003462">
    <property type="entry name" value="ODC_Mu_crystall"/>
</dbReference>
<dbReference type="SUPFAM" id="SSF51735">
    <property type="entry name" value="NAD(P)-binding Rossmann-fold domains"/>
    <property type="match status" value="1"/>
</dbReference>
<evidence type="ECO:0008006" key="3">
    <source>
        <dbReference type="Google" id="ProtNLM"/>
    </source>
</evidence>
<dbReference type="PIRSF" id="PIRSF001439">
    <property type="entry name" value="CryM"/>
    <property type="match status" value="1"/>
</dbReference>
<gene>
    <name evidence="2" type="ORF">METZ01_LOCUS236695</name>
</gene>
<evidence type="ECO:0000313" key="2">
    <source>
        <dbReference type="EMBL" id="SVB83841.1"/>
    </source>
</evidence>
<proteinExistence type="inferred from homology"/>
<protein>
    <recommendedName>
        <fullName evidence="3">Ornithine cyclodeaminase</fullName>
    </recommendedName>
</protein>
<dbReference type="PANTHER" id="PTHR13812">
    <property type="entry name" value="KETIMINE REDUCTASE MU-CRYSTALLIN"/>
    <property type="match status" value="1"/>
</dbReference>
<dbReference type="EMBL" id="UINC01059910">
    <property type="protein sequence ID" value="SVB83841.1"/>
    <property type="molecule type" value="Genomic_DNA"/>
</dbReference>
<dbReference type="GO" id="GO:0016491">
    <property type="term" value="F:oxidoreductase activity"/>
    <property type="evidence" value="ECO:0007669"/>
    <property type="project" value="UniProtKB-ARBA"/>
</dbReference>